<keyword evidence="6" id="KW-0067">ATP-binding</keyword>
<proteinExistence type="inferred from homology"/>
<gene>
    <name evidence="10" type="ORF">AFUS01_LOCUS18358</name>
</gene>
<dbReference type="GO" id="GO:0071013">
    <property type="term" value="C:catalytic step 2 spliceosome"/>
    <property type="evidence" value="ECO:0007669"/>
    <property type="project" value="TreeGrafter"/>
</dbReference>
<evidence type="ECO:0000256" key="5">
    <source>
        <dbReference type="ARBA" id="ARBA00022806"/>
    </source>
</evidence>
<sequence>MQVSSTYFSQGCGSRLQQTPKLRFMKPSEDITWEEDKPDIEPTNETTFIFNPYISLSLLQQRQRLPVAKYREDVLYLLETHQVVVLVGETGSGKSTQIPQFLVEAGWTSDGKIIGITQPRRVAATSLASRVADESGSILGDEVGYSIRFDDKVDPQRTRIKYMTEGILIQEMMADPLLRSYSVIMLDEIHERTLNSDILMGLLRKIIKKRKDLKLVVSSATVDAEELKSFFNTKTASEGRGKKDTGVILSMEGRSHPIEIYHSLEPVPDYIRETVETALKIHETEGPGDILVFLTGQEEVDRAVTLMEENKSRSRGRSKLELLILPMYGSLPPRDQLKVFHSTPRDSRKIVFATNIAETSITIPGIVYVIDCGFVKMRWFNPDTYTDSLVVVPISQASATQRAGRAGRVRPGKVYRLFPESEYNKLPKCSPPEIQRMDLSCAILKLKALGIDNIVHFNFPSPPPPKNLVSAVELLFALGALDGQGDLTKPIGEQMAELPMVPTFSKLILSSG</sequence>
<comment type="similarity">
    <text evidence="1">Belongs to the DEAD box helicase family. DEAH subfamily.</text>
</comment>
<dbReference type="CDD" id="cd18791">
    <property type="entry name" value="SF2_C_RHA"/>
    <property type="match status" value="1"/>
</dbReference>
<dbReference type="FunFam" id="3.40.50.300:FF:000767">
    <property type="entry name" value="Putative ATP-dependent RNA helicase DHX35"/>
    <property type="match status" value="1"/>
</dbReference>
<dbReference type="Pfam" id="PF00270">
    <property type="entry name" value="DEAD"/>
    <property type="match status" value="1"/>
</dbReference>
<evidence type="ECO:0000259" key="8">
    <source>
        <dbReference type="PROSITE" id="PS51192"/>
    </source>
</evidence>
<dbReference type="PROSITE" id="PS51192">
    <property type="entry name" value="HELICASE_ATP_BIND_1"/>
    <property type="match status" value="1"/>
</dbReference>
<dbReference type="PANTHER" id="PTHR18934:SF136">
    <property type="entry name" value="ATP-DEPENDENT RNA HELICASE DHX35-RELATED"/>
    <property type="match status" value="1"/>
</dbReference>
<dbReference type="GO" id="GO:0016787">
    <property type="term" value="F:hydrolase activity"/>
    <property type="evidence" value="ECO:0007669"/>
    <property type="project" value="UniProtKB-KW"/>
</dbReference>
<evidence type="ECO:0000256" key="2">
    <source>
        <dbReference type="ARBA" id="ARBA00012552"/>
    </source>
</evidence>
<evidence type="ECO:0000256" key="4">
    <source>
        <dbReference type="ARBA" id="ARBA00022801"/>
    </source>
</evidence>
<name>A0A8J2JZ77_9HEXA</name>
<dbReference type="GO" id="GO:0003724">
    <property type="term" value="F:RNA helicase activity"/>
    <property type="evidence" value="ECO:0007669"/>
    <property type="project" value="UniProtKB-EC"/>
</dbReference>
<dbReference type="FunFam" id="3.40.50.300:FF:000578">
    <property type="entry name" value="probable ATP-dependent RNA helicase DHX35"/>
    <property type="match status" value="1"/>
</dbReference>
<dbReference type="OrthoDB" id="10253254at2759"/>
<evidence type="ECO:0000256" key="1">
    <source>
        <dbReference type="ARBA" id="ARBA00008792"/>
    </source>
</evidence>
<dbReference type="PROSITE" id="PS51194">
    <property type="entry name" value="HELICASE_CTER"/>
    <property type="match status" value="1"/>
</dbReference>
<dbReference type="Pfam" id="PF00271">
    <property type="entry name" value="Helicase_C"/>
    <property type="match status" value="1"/>
</dbReference>
<keyword evidence="3" id="KW-0547">Nucleotide-binding</keyword>
<dbReference type="InterPro" id="IPR002464">
    <property type="entry name" value="DNA/RNA_helicase_DEAH_CS"/>
</dbReference>
<evidence type="ECO:0000256" key="6">
    <source>
        <dbReference type="ARBA" id="ARBA00022840"/>
    </source>
</evidence>
<dbReference type="PROSITE" id="PS00690">
    <property type="entry name" value="DEAH_ATP_HELICASE"/>
    <property type="match status" value="1"/>
</dbReference>
<dbReference type="InterPro" id="IPR001650">
    <property type="entry name" value="Helicase_C-like"/>
</dbReference>
<dbReference type="SMART" id="SM00487">
    <property type="entry name" value="DEXDc"/>
    <property type="match status" value="1"/>
</dbReference>
<evidence type="ECO:0000256" key="3">
    <source>
        <dbReference type="ARBA" id="ARBA00022741"/>
    </source>
</evidence>
<dbReference type="Pfam" id="PF04408">
    <property type="entry name" value="WHD_HA2"/>
    <property type="match status" value="1"/>
</dbReference>
<feature type="non-terminal residue" evidence="10">
    <location>
        <position position="1"/>
    </location>
</feature>
<keyword evidence="4" id="KW-0378">Hydrolase</keyword>
<dbReference type="FunFam" id="1.10.10.2130:FF:000001">
    <property type="entry name" value="Pre-mRNA-splicing factor ATP-dependent RNA helicase"/>
    <property type="match status" value="1"/>
</dbReference>
<dbReference type="InterPro" id="IPR003593">
    <property type="entry name" value="AAA+_ATPase"/>
</dbReference>
<evidence type="ECO:0000256" key="7">
    <source>
        <dbReference type="ARBA" id="ARBA00047984"/>
    </source>
</evidence>
<dbReference type="EC" id="3.6.4.13" evidence="2"/>
<reference evidence="10" key="1">
    <citation type="submission" date="2021-06" db="EMBL/GenBank/DDBJ databases">
        <authorList>
            <person name="Hodson N. C."/>
            <person name="Mongue J. A."/>
            <person name="Jaron S. K."/>
        </authorList>
    </citation>
    <scope>NUCLEOTIDE SEQUENCE</scope>
</reference>
<comment type="caution">
    <text evidence="10">The sequence shown here is derived from an EMBL/GenBank/DDBJ whole genome shotgun (WGS) entry which is preliminary data.</text>
</comment>
<dbReference type="EMBL" id="CAJVCH010182281">
    <property type="protein sequence ID" value="CAG7729660.1"/>
    <property type="molecule type" value="Genomic_DNA"/>
</dbReference>
<dbReference type="SMART" id="SM00382">
    <property type="entry name" value="AAA"/>
    <property type="match status" value="1"/>
</dbReference>
<dbReference type="InterPro" id="IPR048333">
    <property type="entry name" value="HA2_WH"/>
</dbReference>
<dbReference type="Proteomes" id="UP000708208">
    <property type="component" value="Unassembled WGS sequence"/>
</dbReference>
<feature type="domain" description="Helicase ATP-binding" evidence="8">
    <location>
        <begin position="75"/>
        <end position="232"/>
    </location>
</feature>
<dbReference type="GO" id="GO:0005524">
    <property type="term" value="F:ATP binding"/>
    <property type="evidence" value="ECO:0007669"/>
    <property type="project" value="UniProtKB-KW"/>
</dbReference>
<dbReference type="GO" id="GO:0003723">
    <property type="term" value="F:RNA binding"/>
    <property type="evidence" value="ECO:0007669"/>
    <property type="project" value="TreeGrafter"/>
</dbReference>
<evidence type="ECO:0000313" key="11">
    <source>
        <dbReference type="Proteomes" id="UP000708208"/>
    </source>
</evidence>
<keyword evidence="5" id="KW-0347">Helicase</keyword>
<evidence type="ECO:0000313" key="10">
    <source>
        <dbReference type="EMBL" id="CAG7729660.1"/>
    </source>
</evidence>
<feature type="domain" description="Helicase C-terminal" evidence="9">
    <location>
        <begin position="274"/>
        <end position="450"/>
    </location>
</feature>
<keyword evidence="11" id="KW-1185">Reference proteome</keyword>
<dbReference type="PANTHER" id="PTHR18934">
    <property type="entry name" value="ATP-DEPENDENT RNA HELICASE"/>
    <property type="match status" value="1"/>
</dbReference>
<dbReference type="InterPro" id="IPR014001">
    <property type="entry name" value="Helicase_ATP-bd"/>
</dbReference>
<dbReference type="AlphaFoldDB" id="A0A8J2JZ77"/>
<comment type="catalytic activity">
    <reaction evidence="7">
        <text>ATP + H2O = ADP + phosphate + H(+)</text>
        <dbReference type="Rhea" id="RHEA:13065"/>
        <dbReference type="ChEBI" id="CHEBI:15377"/>
        <dbReference type="ChEBI" id="CHEBI:15378"/>
        <dbReference type="ChEBI" id="CHEBI:30616"/>
        <dbReference type="ChEBI" id="CHEBI:43474"/>
        <dbReference type="ChEBI" id="CHEBI:456216"/>
        <dbReference type="EC" id="3.6.4.13"/>
    </reaction>
</comment>
<accession>A0A8J2JZ77</accession>
<organism evidence="10 11">
    <name type="scientific">Allacma fusca</name>
    <dbReference type="NCBI Taxonomy" id="39272"/>
    <lineage>
        <taxon>Eukaryota</taxon>
        <taxon>Metazoa</taxon>
        <taxon>Ecdysozoa</taxon>
        <taxon>Arthropoda</taxon>
        <taxon>Hexapoda</taxon>
        <taxon>Collembola</taxon>
        <taxon>Symphypleona</taxon>
        <taxon>Sminthuridae</taxon>
        <taxon>Allacma</taxon>
    </lineage>
</organism>
<dbReference type="SMART" id="SM00490">
    <property type="entry name" value="HELICc"/>
    <property type="match status" value="1"/>
</dbReference>
<evidence type="ECO:0000259" key="9">
    <source>
        <dbReference type="PROSITE" id="PS51194"/>
    </source>
</evidence>
<protein>
    <recommendedName>
        <fullName evidence="2">RNA helicase</fullName>
        <ecNumber evidence="2">3.6.4.13</ecNumber>
    </recommendedName>
</protein>
<dbReference type="InterPro" id="IPR011545">
    <property type="entry name" value="DEAD/DEAH_box_helicase_dom"/>
</dbReference>